<dbReference type="EMBL" id="QLTK01000023">
    <property type="protein sequence ID" value="RAS22617.1"/>
    <property type="molecule type" value="Genomic_DNA"/>
</dbReference>
<evidence type="ECO:0000259" key="2">
    <source>
        <dbReference type="SMART" id="SM00829"/>
    </source>
</evidence>
<sequence length="365" mass="38850">MLTLFDTFGNNVRVWPHKEFQMIQPLPATSREIRLKSQPEGLPHAGNFEIVSTPLPTPSDREVLVRNRYFLLSASLRMMISKDAQDVKGVPFPALREGDTLAAEALGEIVSAPAGSGFSPGDLVLHFQGWREYAAVPVADCQRIGGGLPDPAAYLGHGWTAYAALTRGVEIHPGDTVFISSAAGANGSMAGQIARLLGAGRVIGSTSSNEKAARLVSELGYDAAVCRGGTPIVEQLAAAAPEGIDVFLDNVGGEQLQAAIAAAREGARVVIVGTLSGQLASHGAGRTAPVELDSVQLLVKRITLRGYSADDHPEAYADWIQQFAQWLEAGSIRFPHEIIDGLDHAPFALERVIRGEYFGTVLIKP</sequence>
<dbReference type="PANTHER" id="PTHR43205:SF7">
    <property type="entry name" value="PROSTAGLANDIN REDUCTASE 1"/>
    <property type="match status" value="1"/>
</dbReference>
<dbReference type="GO" id="GO:0016628">
    <property type="term" value="F:oxidoreductase activity, acting on the CH-CH group of donors, NAD or NADP as acceptor"/>
    <property type="evidence" value="ECO:0007669"/>
    <property type="project" value="InterPro"/>
</dbReference>
<dbReference type="CDD" id="cd05288">
    <property type="entry name" value="PGDH"/>
    <property type="match status" value="1"/>
</dbReference>
<dbReference type="InterPro" id="IPR013149">
    <property type="entry name" value="ADH-like_C"/>
</dbReference>
<keyword evidence="1" id="KW-0560">Oxidoreductase</keyword>
<comment type="caution">
    <text evidence="3">The sequence shown here is derived from an EMBL/GenBank/DDBJ whole genome shotgun (WGS) entry which is preliminary data.</text>
</comment>
<dbReference type="SUPFAM" id="SSF50129">
    <property type="entry name" value="GroES-like"/>
    <property type="match status" value="1"/>
</dbReference>
<dbReference type="Pfam" id="PF00107">
    <property type="entry name" value="ADH_zinc_N"/>
    <property type="match status" value="1"/>
</dbReference>
<dbReference type="SMART" id="SM00829">
    <property type="entry name" value="PKS_ER"/>
    <property type="match status" value="1"/>
</dbReference>
<evidence type="ECO:0000313" key="4">
    <source>
        <dbReference type="Proteomes" id="UP000248918"/>
    </source>
</evidence>
<dbReference type="Proteomes" id="UP000248918">
    <property type="component" value="Unassembled WGS sequence"/>
</dbReference>
<evidence type="ECO:0000313" key="3">
    <source>
        <dbReference type="EMBL" id="RAS22617.1"/>
    </source>
</evidence>
<name>A0A329BL61_9BURK</name>
<dbReference type="Pfam" id="PF16884">
    <property type="entry name" value="ADH_N_2"/>
    <property type="match status" value="1"/>
</dbReference>
<proteinExistence type="predicted"/>
<dbReference type="InterPro" id="IPR041694">
    <property type="entry name" value="ADH_N_2"/>
</dbReference>
<organism evidence="3 4">
    <name type="scientific">Paraburkholderia bryophila</name>
    <dbReference type="NCBI Taxonomy" id="420952"/>
    <lineage>
        <taxon>Bacteria</taxon>
        <taxon>Pseudomonadati</taxon>
        <taxon>Pseudomonadota</taxon>
        <taxon>Betaproteobacteria</taxon>
        <taxon>Burkholderiales</taxon>
        <taxon>Burkholderiaceae</taxon>
        <taxon>Paraburkholderia</taxon>
    </lineage>
</organism>
<dbReference type="Gene3D" id="3.40.50.720">
    <property type="entry name" value="NAD(P)-binding Rossmann-like Domain"/>
    <property type="match status" value="1"/>
</dbReference>
<dbReference type="InterPro" id="IPR045010">
    <property type="entry name" value="MDR_fam"/>
</dbReference>
<dbReference type="SUPFAM" id="SSF51735">
    <property type="entry name" value="NAD(P)-binding Rossmann-fold domains"/>
    <property type="match status" value="1"/>
</dbReference>
<accession>A0A329BL61</accession>
<dbReference type="Gene3D" id="3.90.180.10">
    <property type="entry name" value="Medium-chain alcohol dehydrogenases, catalytic domain"/>
    <property type="match status" value="1"/>
</dbReference>
<protein>
    <submittedName>
        <fullName evidence="3">2-alkenal reductase</fullName>
    </submittedName>
</protein>
<reference evidence="3 4" key="1">
    <citation type="submission" date="2018-06" db="EMBL/GenBank/DDBJ databases">
        <title>Genomic Encyclopedia of Type Strains, Phase III (KMG-III): the genomes of soil and plant-associated and newly described type strains.</title>
        <authorList>
            <person name="Whitman W."/>
        </authorList>
    </citation>
    <scope>NUCLEOTIDE SEQUENCE [LARGE SCALE GENOMIC DNA]</scope>
    <source>
        <strain evidence="3 4">LMG 23644</strain>
    </source>
</reference>
<dbReference type="InterPro" id="IPR020843">
    <property type="entry name" value="ER"/>
</dbReference>
<evidence type="ECO:0000256" key="1">
    <source>
        <dbReference type="ARBA" id="ARBA00023002"/>
    </source>
</evidence>
<dbReference type="AlphaFoldDB" id="A0A329BL61"/>
<gene>
    <name evidence="3" type="ORF">BX591_12382</name>
</gene>
<feature type="domain" description="Enoyl reductase (ER)" evidence="2">
    <location>
        <begin position="46"/>
        <end position="363"/>
    </location>
</feature>
<dbReference type="PANTHER" id="PTHR43205">
    <property type="entry name" value="PROSTAGLANDIN REDUCTASE"/>
    <property type="match status" value="1"/>
</dbReference>
<dbReference type="InterPro" id="IPR036291">
    <property type="entry name" value="NAD(P)-bd_dom_sf"/>
</dbReference>
<dbReference type="InterPro" id="IPR011032">
    <property type="entry name" value="GroES-like_sf"/>
</dbReference>